<proteinExistence type="predicted"/>
<evidence type="ECO:0000313" key="2">
    <source>
        <dbReference type="EMBL" id="KAB8199112.1"/>
    </source>
</evidence>
<dbReference type="EMBL" id="ML735096">
    <property type="protein sequence ID" value="KAB8199112.1"/>
    <property type="molecule type" value="Genomic_DNA"/>
</dbReference>
<dbReference type="OMA" id="MEMEECE"/>
<dbReference type="PANTHER" id="PTHR33112">
    <property type="entry name" value="DOMAIN PROTEIN, PUTATIVE-RELATED"/>
    <property type="match status" value="1"/>
</dbReference>
<keyword evidence="3" id="KW-1185">Reference proteome</keyword>
<accession>A0A5N6D1M5</accession>
<sequence>MNCKVAAHKAGQWLGQCTDFHQACSKREKPVLPKRVVRLASYNVSPALYETSDGERADYVALSYCWGGEKHLLTTQNTIRSHKAGIPWSKIPQTLKDAMHLTLELGVEFIWIDALCIIQDDLVDWKEEASKFGSVYRSALITISATASPNTTSGIFCDQRSQRHKLRTHVASMKNIDIYMRQACSTTHVGLFEHLNIFGNGYQEEEALPILGRGWTFQERILSRRLLHCSGEEIAWECFSGDIHCECASRVPYTRPNVPREMHGHLRSIPDTKKAIEGRLRDGVSEAWDGANSPLREWQELTMAYSSCQFTYPRDRLVALEGIAQQFQQFRLGSYFLGMWGQNFHFQLDWMIMTLDESRRLDVPTWSWASVYHKCQYNFHPFSPSYQSVWLCDIVRSPSDVPPHSDISSRALVISSKVVDGIIQLEGGPSDISLDVEVNINGKMYGMIADIQQWPEASNQWGNIQEDERLYNGQLVLCLELSTYHLLDPSRCVKVCLVLRELSSAKDTYRRVGILFINESWKPGGWISLLISSTSISMRRNGHWRLFSSWSLPQSFDTIEY</sequence>
<gene>
    <name evidence="2" type="ORF">BDV34DRAFT_231534</name>
</gene>
<protein>
    <submittedName>
        <fullName evidence="2">Heterokaryon incompatibility protein-domain-containing protein</fullName>
    </submittedName>
</protein>
<evidence type="ECO:0000313" key="3">
    <source>
        <dbReference type="Proteomes" id="UP000326532"/>
    </source>
</evidence>
<reference evidence="2 3" key="1">
    <citation type="submission" date="2019-04" db="EMBL/GenBank/DDBJ databases">
        <title>Fungal friends and foes A comparative genomics study of 23 Aspergillus species from section Flavi.</title>
        <authorList>
            <consortium name="DOE Joint Genome Institute"/>
            <person name="Kjaerbolling I."/>
            <person name="Vesth T.C."/>
            <person name="Frisvad J.C."/>
            <person name="Nybo J.L."/>
            <person name="Theobald S."/>
            <person name="Kildgaard S."/>
            <person name="Petersen T.I."/>
            <person name="Kuo A."/>
            <person name="Sato A."/>
            <person name="Lyhne E.K."/>
            <person name="Kogle M.E."/>
            <person name="Wiebenga A."/>
            <person name="Kun R.S."/>
            <person name="Lubbers R.J."/>
            <person name="Makela M.R."/>
            <person name="Barry K."/>
            <person name="Chovatia M."/>
            <person name="Clum A."/>
            <person name="Daum C."/>
            <person name="Haridas S."/>
            <person name="He G."/>
            <person name="LaButti K."/>
            <person name="Lipzen A."/>
            <person name="Mondo S."/>
            <person name="Pangilinan J."/>
            <person name="Riley R."/>
            <person name="Salamov A."/>
            <person name="Simmons B.A."/>
            <person name="Magnuson J.K."/>
            <person name="Henrissat B."/>
            <person name="Mortensen U.H."/>
            <person name="Larsen T.O."/>
            <person name="De vries R.P."/>
            <person name="Grigoriev I.V."/>
            <person name="Machida M."/>
            <person name="Baker S.E."/>
            <person name="Andersen M.R."/>
        </authorList>
    </citation>
    <scope>NUCLEOTIDE SEQUENCE [LARGE SCALE GENOMIC DNA]</scope>
    <source>
        <strain evidence="2 3">CBS 117618</strain>
    </source>
</reference>
<evidence type="ECO:0000259" key="1">
    <source>
        <dbReference type="Pfam" id="PF06985"/>
    </source>
</evidence>
<dbReference type="VEuPathDB" id="FungiDB:BDV34DRAFT_231534"/>
<organism evidence="2 3">
    <name type="scientific">Aspergillus parasiticus</name>
    <dbReference type="NCBI Taxonomy" id="5067"/>
    <lineage>
        <taxon>Eukaryota</taxon>
        <taxon>Fungi</taxon>
        <taxon>Dikarya</taxon>
        <taxon>Ascomycota</taxon>
        <taxon>Pezizomycotina</taxon>
        <taxon>Eurotiomycetes</taxon>
        <taxon>Eurotiomycetidae</taxon>
        <taxon>Eurotiales</taxon>
        <taxon>Aspergillaceae</taxon>
        <taxon>Aspergillus</taxon>
        <taxon>Aspergillus subgen. Circumdati</taxon>
    </lineage>
</organism>
<name>A0A5N6D1M5_ASPPA</name>
<dbReference type="AlphaFoldDB" id="A0A5N6D1M5"/>
<dbReference type="Proteomes" id="UP000326532">
    <property type="component" value="Unassembled WGS sequence"/>
</dbReference>
<dbReference type="Pfam" id="PF06985">
    <property type="entry name" value="HET"/>
    <property type="match status" value="1"/>
</dbReference>
<feature type="domain" description="Heterokaryon incompatibility" evidence="1">
    <location>
        <begin position="59"/>
        <end position="219"/>
    </location>
</feature>
<dbReference type="PANTHER" id="PTHR33112:SF9">
    <property type="entry name" value="HETEROKARYON INCOMPATIBILITY DOMAIN-CONTAINING PROTEIN"/>
    <property type="match status" value="1"/>
</dbReference>
<dbReference type="InterPro" id="IPR010730">
    <property type="entry name" value="HET"/>
</dbReference>